<name>A0A835YW50_9STRA</name>
<evidence type="ECO:0000313" key="2">
    <source>
        <dbReference type="Proteomes" id="UP000664859"/>
    </source>
</evidence>
<dbReference type="AlphaFoldDB" id="A0A835YW50"/>
<dbReference type="Proteomes" id="UP000664859">
    <property type="component" value="Unassembled WGS sequence"/>
</dbReference>
<sequence length="139" mass="15056">MATLTSVKRRRRLHFGDNFSRTWNYSDSLKAWDANVNVSVDNGKSYFVDGGTNTTADTGPRWRPPGCHSARTPLAGSGTAATLTKDVLSFASDDATIQFGTAATISKSGCLRRVPTSRFTSESQTGQKVHYDAVARIAH</sequence>
<accession>A0A835YW50</accession>
<keyword evidence="2" id="KW-1185">Reference proteome</keyword>
<dbReference type="EMBL" id="JAFCMP010000278">
    <property type="protein sequence ID" value="KAG5182039.1"/>
    <property type="molecule type" value="Genomic_DNA"/>
</dbReference>
<evidence type="ECO:0000313" key="1">
    <source>
        <dbReference type="EMBL" id="KAG5182039.1"/>
    </source>
</evidence>
<proteinExistence type="predicted"/>
<comment type="caution">
    <text evidence="1">The sequence shown here is derived from an EMBL/GenBank/DDBJ whole genome shotgun (WGS) entry which is preliminary data.</text>
</comment>
<organism evidence="1 2">
    <name type="scientific">Tribonema minus</name>
    <dbReference type="NCBI Taxonomy" id="303371"/>
    <lineage>
        <taxon>Eukaryota</taxon>
        <taxon>Sar</taxon>
        <taxon>Stramenopiles</taxon>
        <taxon>Ochrophyta</taxon>
        <taxon>PX clade</taxon>
        <taxon>Xanthophyceae</taxon>
        <taxon>Tribonematales</taxon>
        <taxon>Tribonemataceae</taxon>
        <taxon>Tribonema</taxon>
    </lineage>
</organism>
<protein>
    <submittedName>
        <fullName evidence="1">Uncharacterized protein</fullName>
    </submittedName>
</protein>
<gene>
    <name evidence="1" type="ORF">JKP88DRAFT_256014</name>
</gene>
<reference evidence="1" key="1">
    <citation type="submission" date="2021-02" db="EMBL/GenBank/DDBJ databases">
        <title>First Annotated Genome of the Yellow-green Alga Tribonema minus.</title>
        <authorList>
            <person name="Mahan K.M."/>
        </authorList>
    </citation>
    <scope>NUCLEOTIDE SEQUENCE</scope>
    <source>
        <strain evidence="1">UTEX B ZZ1240</strain>
    </source>
</reference>